<dbReference type="KEGG" id="ccha:ELD05_12175"/>
<dbReference type="InterPro" id="IPR017932">
    <property type="entry name" value="GATase_2_dom"/>
</dbReference>
<protein>
    <recommendedName>
        <fullName evidence="2">Glutamine amidotransferase type-2 domain-containing protein</fullName>
    </recommendedName>
</protein>
<feature type="active site" description="For GATase activity" evidence="1">
    <location>
        <position position="13"/>
    </location>
</feature>
<evidence type="ECO:0000259" key="2">
    <source>
        <dbReference type="PROSITE" id="PS51278"/>
    </source>
</evidence>
<dbReference type="Pfam" id="PF00310">
    <property type="entry name" value="GATase_2"/>
    <property type="match status" value="1"/>
</dbReference>
<organism evidence="3 4">
    <name type="scientific">Caldicellulosiruptor changbaiensis</name>
    <dbReference type="NCBI Taxonomy" id="1222016"/>
    <lineage>
        <taxon>Bacteria</taxon>
        <taxon>Bacillati</taxon>
        <taxon>Bacillota</taxon>
        <taxon>Bacillota incertae sedis</taxon>
        <taxon>Caldicellulosiruptorales</taxon>
        <taxon>Caldicellulosiruptoraceae</taxon>
        <taxon>Caldicellulosiruptor</taxon>
    </lineage>
</organism>
<dbReference type="EMBL" id="CP034791">
    <property type="protein sequence ID" value="AZT91309.1"/>
    <property type="molecule type" value="Genomic_DNA"/>
</dbReference>
<keyword evidence="4" id="KW-1185">Reference proteome</keyword>
<dbReference type="RefSeq" id="WP_127352639.1">
    <property type="nucleotide sequence ID" value="NZ_CP034791.1"/>
</dbReference>
<reference evidence="3 4" key="1">
    <citation type="submission" date="2018-12" db="EMBL/GenBank/DDBJ databases">
        <title>Genome sequence from the cellulolytic species, Caldicellulosiruptor changbaiensis.</title>
        <authorList>
            <person name="Blumer-Schuette S.E."/>
            <person name="Mendoza C."/>
        </authorList>
    </citation>
    <scope>NUCLEOTIDE SEQUENCE [LARGE SCALE GENOMIC DNA]</scope>
    <source>
        <strain evidence="3 4">CBS-Z</strain>
    </source>
</reference>
<proteinExistence type="predicted"/>
<dbReference type="Proteomes" id="UP000282930">
    <property type="component" value="Chromosome"/>
</dbReference>
<sequence>MLREGQVRIPSGCAISGFINKKGVRVSGTDIINSIAIMKERGNGLGGGFAAYGIYPDRKDWYAFHLFFDDIKAKEDTEHFLNQNFEILESEVIPTRKVSSIQNAPIVWRYFVKPLEKRLRDTEKTEEDFVVDSVMFINSQIDGAYVFSSGKNMGAFKGVGYPEDIGEFFRIDEYKAYIWTAHSRFPTNTPGWWGGAHPFTLLDWSIVHNGEISSYGTNYRYLEMFGYKCTLRTDTEVMAYLFDLLLRRHRLPVEIATKALAAPFWSVIDRQSEQEREKLRAIRAVYQSCLVNGPFSIILGFSNGILALNDRIKLRPLVAAQKGDFVYVASEESAIREICKDPEKVWMPKGGEAVYVTLDEGVIV</sequence>
<accession>A0A3T0D8P0</accession>
<evidence type="ECO:0000313" key="4">
    <source>
        <dbReference type="Proteomes" id="UP000282930"/>
    </source>
</evidence>
<gene>
    <name evidence="3" type="ORF">ELD05_12175</name>
</gene>
<feature type="domain" description="Glutamine amidotransferase type-2" evidence="2">
    <location>
        <begin position="13"/>
        <end position="359"/>
    </location>
</feature>
<dbReference type="Gene3D" id="3.60.20.10">
    <property type="entry name" value="Glutamine Phosphoribosylpyrophosphate, subunit 1, domain 1"/>
    <property type="match status" value="1"/>
</dbReference>
<dbReference type="AlphaFoldDB" id="A0A3T0D8P0"/>
<evidence type="ECO:0000256" key="1">
    <source>
        <dbReference type="PIRSR" id="PIRSR018774-1"/>
    </source>
</evidence>
<dbReference type="InterPro" id="IPR012375">
    <property type="entry name" value="Glu_synth_lsu_1"/>
</dbReference>
<dbReference type="PROSITE" id="PS51278">
    <property type="entry name" value="GATASE_TYPE_2"/>
    <property type="match status" value="1"/>
</dbReference>
<dbReference type="CDD" id="cd01907">
    <property type="entry name" value="GlxB"/>
    <property type="match status" value="1"/>
</dbReference>
<dbReference type="PIRSF" id="PIRSF018774">
    <property type="entry name" value="GOGAT_lg_dom1"/>
    <property type="match status" value="1"/>
</dbReference>
<dbReference type="InterPro" id="IPR029055">
    <property type="entry name" value="Ntn_hydrolases_N"/>
</dbReference>
<dbReference type="SUPFAM" id="SSF56235">
    <property type="entry name" value="N-terminal nucleophile aminohydrolases (Ntn hydrolases)"/>
    <property type="match status" value="1"/>
</dbReference>
<evidence type="ECO:0000313" key="3">
    <source>
        <dbReference type="EMBL" id="AZT91309.1"/>
    </source>
</evidence>
<name>A0A3T0D8P0_9FIRM</name>